<feature type="domain" description="Exocyst complex component EXOC6/Sec15 N-terminal" evidence="8">
    <location>
        <begin position="58"/>
        <end position="227"/>
    </location>
</feature>
<dbReference type="InterPro" id="IPR046361">
    <property type="entry name" value="EXOC6/Sec15_C"/>
</dbReference>
<feature type="domain" description="Exocyst complex subunit EXOC6/Sec15 C-terminal" evidence="7">
    <location>
        <begin position="423"/>
        <end position="748"/>
    </location>
</feature>
<dbReference type="GO" id="GO:0009860">
    <property type="term" value="P:pollen tube growth"/>
    <property type="evidence" value="ECO:0007669"/>
    <property type="project" value="UniProtKB-ARBA"/>
</dbReference>
<dbReference type="GO" id="GO:0006886">
    <property type="term" value="P:intracellular protein transport"/>
    <property type="evidence" value="ECO:0007669"/>
    <property type="project" value="InterPro"/>
</dbReference>
<evidence type="ECO:0000256" key="5">
    <source>
        <dbReference type="ARBA" id="ARBA00022490"/>
    </source>
</evidence>
<dbReference type="GO" id="GO:0009846">
    <property type="term" value="P:pollen germination"/>
    <property type="evidence" value="ECO:0007669"/>
    <property type="project" value="UniProtKB-ARBA"/>
</dbReference>
<dbReference type="PANTHER" id="PTHR12702:SF1">
    <property type="entry name" value="EXOCYST COMPLEX COMPONENT SEC15B"/>
    <property type="match status" value="1"/>
</dbReference>
<dbReference type="InterPro" id="IPR007493">
    <property type="entry name" value="DUF538"/>
</dbReference>
<keyword evidence="4" id="KW-0268">Exocytosis</keyword>
<protein>
    <recommendedName>
        <fullName evidence="11">Exocyst complex component</fullName>
    </recommendedName>
</protein>
<dbReference type="EMBL" id="OX465084">
    <property type="protein sequence ID" value="CAI9300301.1"/>
    <property type="molecule type" value="Genomic_DNA"/>
</dbReference>
<dbReference type="InterPro" id="IPR007225">
    <property type="entry name" value="EXOC6/Sec15"/>
</dbReference>
<evidence type="ECO:0000256" key="4">
    <source>
        <dbReference type="ARBA" id="ARBA00022483"/>
    </source>
</evidence>
<comment type="similarity">
    <text evidence="2">Belongs to the SEC15 family.</text>
</comment>
<sequence length="985" mass="110959">MNSSKTRRKVVVASAENGDSGDKLDQLLLSSAISNGEDLSPFIRKTFASGKPETLLHHLRHFCRSKEAEIEEVCKVHYQDFIMAVDDLRSLLSGVESLKSSISNSNYQLQSVAGPLLTSLDSFIEARNKCQNISLAIESLRICVRLMELCSRVNFHLSKNNFYMALKCIDSIERDFIQKTPSSTLRRMLEKNIPAIRAHIERRISKEFGDWLVEIRTVSRNLGQVAIGQASAGRQREEELRIRQRQAEEQSRLSVRDTVYALEEDDDDGYSIGNEGNDVYGNGGNVNDALGFDLTSLYRSYHIHQTLGLEDGFKKYYFENRKLQLTSDFQVSSMTPFLESHQTFFAQIAGFFIVEDRVLRTGGGLITKMEVENLWDTAVSKMCSVLEDQFSRMRTANHLLLIKDYVSLLGVTLRRYGYSVDALLDVLNKHRDKYHELLLSDCRKQIAEAVAADKFEQMWMNKEYEYSMNVLSFQIQTSDIVPAFPYIAPFSSTVPDCCRIVRSFIEDSVSFMSHGGQLDFYDVVKKYLDRLLTEVLDDALLKLISSSISGVNQAMVVAANMAVLERACDFFFRHAAKLSGIPLRMVERSRRQFPLTKARDAAEEMLCSLLKKKVDGFMTLIENVNWMIDEAPQSENEYVNEVIIFLETLLSTAQQILPGQVLKRVLQDVLSHISETIVNFLVGESVKRFSLNAVMGIDLDIKLLESFAENQASLVSEEEANQLKKALVEARQLVNLLLSNNPENFLNPIPRCRLKRSQRSGVSAKDGSEKFIFVGCGCGCVINFVSWTSPSIKMRSLIGFETETQGVDETKMRSDLLWRITSSSPPPTRFLLLSSFFLLLHLISSAASDTPTAYDELLEYDFPVGLLPKGVTGYDLNKATGEFKAYMKETCSFKIQGYDIKYKSTISGVIEKGKLKNLKGINVKILVVWLNIVEVTHVGDQINFSVGILAAGFEVSNFLESPQCGCGFDCNDMVSGSDHKFLMSS</sequence>
<accession>A0AA35ZY13</accession>
<gene>
    <name evidence="9" type="ORF">LSALG_LOCUS38952</name>
</gene>
<organism evidence="9 10">
    <name type="scientific">Lactuca saligna</name>
    <name type="common">Willowleaf lettuce</name>
    <dbReference type="NCBI Taxonomy" id="75948"/>
    <lineage>
        <taxon>Eukaryota</taxon>
        <taxon>Viridiplantae</taxon>
        <taxon>Streptophyta</taxon>
        <taxon>Embryophyta</taxon>
        <taxon>Tracheophyta</taxon>
        <taxon>Spermatophyta</taxon>
        <taxon>Magnoliopsida</taxon>
        <taxon>eudicotyledons</taxon>
        <taxon>Gunneridae</taxon>
        <taxon>Pentapetalae</taxon>
        <taxon>asterids</taxon>
        <taxon>campanulids</taxon>
        <taxon>Asterales</taxon>
        <taxon>Asteraceae</taxon>
        <taxon>Cichorioideae</taxon>
        <taxon>Cichorieae</taxon>
        <taxon>Lactucinae</taxon>
        <taxon>Lactuca</taxon>
    </lineage>
</organism>
<dbReference type="Pfam" id="PF20651">
    <property type="entry name" value="EXOC6_Sec15_N"/>
    <property type="match status" value="1"/>
</dbReference>
<dbReference type="Gene3D" id="2.30.240.10">
    <property type="entry name" value="At5g01610-like"/>
    <property type="match status" value="1"/>
</dbReference>
<dbReference type="Pfam" id="PF04398">
    <property type="entry name" value="DUF538"/>
    <property type="match status" value="1"/>
</dbReference>
<dbReference type="Proteomes" id="UP001177003">
    <property type="component" value="Chromosome 8"/>
</dbReference>
<dbReference type="AlphaFoldDB" id="A0AA35ZY13"/>
<dbReference type="GO" id="GO:0016020">
    <property type="term" value="C:membrane"/>
    <property type="evidence" value="ECO:0007669"/>
    <property type="project" value="TreeGrafter"/>
</dbReference>
<comment type="function">
    <text evidence="6">Component of the exocyst complex involved in the docking of exocytic vesicles with fusion sites on the plasma membrane during regulated or polarized secretion. Involved in polarized cell growth and organ morphogenesis. During cytokinesis, involved in cell plate initiation, cell plate maturation and formation of new primary cell wall.</text>
</comment>
<keyword evidence="3" id="KW-0813">Transport</keyword>
<dbReference type="InterPro" id="IPR036758">
    <property type="entry name" value="At5g01610-like"/>
</dbReference>
<dbReference type="GO" id="GO:0000145">
    <property type="term" value="C:exocyst"/>
    <property type="evidence" value="ECO:0007669"/>
    <property type="project" value="TreeGrafter"/>
</dbReference>
<dbReference type="FunFam" id="1.20.58.670:FF:000002">
    <property type="entry name" value="Exocyst complex component"/>
    <property type="match status" value="1"/>
</dbReference>
<keyword evidence="5" id="KW-0963">Cytoplasm</keyword>
<dbReference type="GO" id="GO:0005829">
    <property type="term" value="C:cytosol"/>
    <property type="evidence" value="ECO:0007669"/>
    <property type="project" value="UniProtKB-SubCell"/>
</dbReference>
<evidence type="ECO:0000313" key="10">
    <source>
        <dbReference type="Proteomes" id="UP001177003"/>
    </source>
</evidence>
<evidence type="ECO:0008006" key="11">
    <source>
        <dbReference type="Google" id="ProtNLM"/>
    </source>
</evidence>
<dbReference type="InterPro" id="IPR048359">
    <property type="entry name" value="EXOC6_Sec15_N"/>
</dbReference>
<dbReference type="GO" id="GO:0006893">
    <property type="term" value="P:Golgi to plasma membrane transport"/>
    <property type="evidence" value="ECO:0007669"/>
    <property type="project" value="TreeGrafter"/>
</dbReference>
<dbReference type="PANTHER" id="PTHR12702">
    <property type="entry name" value="SEC15"/>
    <property type="match status" value="1"/>
</dbReference>
<dbReference type="InterPro" id="IPR042044">
    <property type="entry name" value="EXOC6PINT-1/Sec15/Tip20_C_dom2"/>
</dbReference>
<dbReference type="GO" id="GO:0090522">
    <property type="term" value="P:vesicle tethering involved in exocytosis"/>
    <property type="evidence" value="ECO:0007669"/>
    <property type="project" value="InterPro"/>
</dbReference>
<keyword evidence="10" id="KW-1185">Reference proteome</keyword>
<dbReference type="Gene3D" id="1.10.357.30">
    <property type="entry name" value="Exocyst complex subunit Sec15 C-terminal domain, N-terminal subdomain"/>
    <property type="match status" value="1"/>
</dbReference>
<evidence type="ECO:0000259" key="8">
    <source>
        <dbReference type="Pfam" id="PF20651"/>
    </source>
</evidence>
<dbReference type="SUPFAM" id="SSF141562">
    <property type="entry name" value="At5g01610-like"/>
    <property type="match status" value="1"/>
</dbReference>
<evidence type="ECO:0000256" key="6">
    <source>
        <dbReference type="ARBA" id="ARBA00053307"/>
    </source>
</evidence>
<dbReference type="InterPro" id="IPR042045">
    <property type="entry name" value="EXOC6/Sec15_C_dom1"/>
</dbReference>
<dbReference type="FunFam" id="1.10.357.30:FF:000002">
    <property type="entry name" value="Exocyst complex component"/>
    <property type="match status" value="1"/>
</dbReference>
<evidence type="ECO:0000256" key="1">
    <source>
        <dbReference type="ARBA" id="ARBA00004514"/>
    </source>
</evidence>
<evidence type="ECO:0000256" key="2">
    <source>
        <dbReference type="ARBA" id="ARBA00007944"/>
    </source>
</evidence>
<evidence type="ECO:0000313" key="9">
    <source>
        <dbReference type="EMBL" id="CAI9300301.1"/>
    </source>
</evidence>
<reference evidence="9" key="1">
    <citation type="submission" date="2023-04" db="EMBL/GenBank/DDBJ databases">
        <authorList>
            <person name="Vijverberg K."/>
            <person name="Xiong W."/>
            <person name="Schranz E."/>
        </authorList>
    </citation>
    <scope>NUCLEOTIDE SEQUENCE</scope>
</reference>
<name>A0AA35ZY13_LACSI</name>
<dbReference type="GO" id="GO:0060321">
    <property type="term" value="P:acceptance of pollen"/>
    <property type="evidence" value="ECO:0007669"/>
    <property type="project" value="UniProtKB-ARBA"/>
</dbReference>
<evidence type="ECO:0000259" key="7">
    <source>
        <dbReference type="Pfam" id="PF04091"/>
    </source>
</evidence>
<comment type="subcellular location">
    <subcellularLocation>
        <location evidence="1">Cytoplasm</location>
        <location evidence="1">Cytosol</location>
    </subcellularLocation>
</comment>
<evidence type="ECO:0000256" key="3">
    <source>
        <dbReference type="ARBA" id="ARBA00022448"/>
    </source>
</evidence>
<dbReference type="Pfam" id="PF04091">
    <property type="entry name" value="Sec15_C"/>
    <property type="match status" value="1"/>
</dbReference>
<proteinExistence type="inferred from homology"/>
<dbReference type="Gene3D" id="1.20.58.670">
    <property type="entry name" value="Dsl1p vesicle tethering complex, Tip20p subunit, domain D"/>
    <property type="match status" value="1"/>
</dbReference>